<protein>
    <submittedName>
        <fullName evidence="1">Uncharacterized protein</fullName>
    </submittedName>
</protein>
<sequence length="203" mass="23236">MRYYAYNFTLDIFWSSHTSPQSIKKIKCFVKKFVSLLFSVIKPQQSNSPLFYIEGKKWRNYSTKLRFHLLTGTSNRAGLYTADGNSIWVTRPRGPLFSDVVQAQYGNKLFKNRLSKYGVEDPWSYVPTATVAKTTWCQRSDHAPIVCRTVCCPGNDTERCPTDDSVGINKTLLIQVKQKQESGRDCFAFFVREVSFALKLVSA</sequence>
<keyword evidence="2" id="KW-1185">Reference proteome</keyword>
<evidence type="ECO:0000313" key="1">
    <source>
        <dbReference type="EMBL" id="GBM75692.1"/>
    </source>
</evidence>
<organism evidence="1 2">
    <name type="scientific">Araneus ventricosus</name>
    <name type="common">Orbweaver spider</name>
    <name type="synonym">Epeira ventricosa</name>
    <dbReference type="NCBI Taxonomy" id="182803"/>
    <lineage>
        <taxon>Eukaryota</taxon>
        <taxon>Metazoa</taxon>
        <taxon>Ecdysozoa</taxon>
        <taxon>Arthropoda</taxon>
        <taxon>Chelicerata</taxon>
        <taxon>Arachnida</taxon>
        <taxon>Araneae</taxon>
        <taxon>Araneomorphae</taxon>
        <taxon>Entelegynae</taxon>
        <taxon>Araneoidea</taxon>
        <taxon>Araneidae</taxon>
        <taxon>Araneus</taxon>
    </lineage>
</organism>
<evidence type="ECO:0000313" key="2">
    <source>
        <dbReference type="Proteomes" id="UP000499080"/>
    </source>
</evidence>
<proteinExistence type="predicted"/>
<dbReference type="Proteomes" id="UP000499080">
    <property type="component" value="Unassembled WGS sequence"/>
</dbReference>
<name>A0A4Y2IE91_ARAVE</name>
<dbReference type="AlphaFoldDB" id="A0A4Y2IE91"/>
<comment type="caution">
    <text evidence="1">The sequence shown here is derived from an EMBL/GenBank/DDBJ whole genome shotgun (WGS) entry which is preliminary data.</text>
</comment>
<reference evidence="1 2" key="1">
    <citation type="journal article" date="2019" name="Sci. Rep.">
        <title>Orb-weaving spider Araneus ventricosus genome elucidates the spidroin gene catalogue.</title>
        <authorList>
            <person name="Kono N."/>
            <person name="Nakamura H."/>
            <person name="Ohtoshi R."/>
            <person name="Moran D.A.P."/>
            <person name="Shinohara A."/>
            <person name="Yoshida Y."/>
            <person name="Fujiwara M."/>
            <person name="Mori M."/>
            <person name="Tomita M."/>
            <person name="Arakawa K."/>
        </authorList>
    </citation>
    <scope>NUCLEOTIDE SEQUENCE [LARGE SCALE GENOMIC DNA]</scope>
</reference>
<dbReference type="EMBL" id="BGPR01002572">
    <property type="protein sequence ID" value="GBM75692.1"/>
    <property type="molecule type" value="Genomic_DNA"/>
</dbReference>
<accession>A0A4Y2IE91</accession>
<gene>
    <name evidence="1" type="ORF">AVEN_87383_1</name>
</gene>